<proteinExistence type="predicted"/>
<accession>A0A699Z9H7</accession>
<feature type="signal peptide" evidence="2">
    <location>
        <begin position="1"/>
        <end position="20"/>
    </location>
</feature>
<feature type="chain" id="PRO_5025457829" evidence="2">
    <location>
        <begin position="21"/>
        <end position="912"/>
    </location>
</feature>
<dbReference type="AlphaFoldDB" id="A0A699Z9H7"/>
<organism evidence="3 4">
    <name type="scientific">Haematococcus lacustris</name>
    <name type="common">Green alga</name>
    <name type="synonym">Haematococcus pluvialis</name>
    <dbReference type="NCBI Taxonomy" id="44745"/>
    <lineage>
        <taxon>Eukaryota</taxon>
        <taxon>Viridiplantae</taxon>
        <taxon>Chlorophyta</taxon>
        <taxon>core chlorophytes</taxon>
        <taxon>Chlorophyceae</taxon>
        <taxon>CS clade</taxon>
        <taxon>Chlamydomonadales</taxon>
        <taxon>Haematococcaceae</taxon>
        <taxon>Haematococcus</taxon>
    </lineage>
</organism>
<dbReference type="Proteomes" id="UP000485058">
    <property type="component" value="Unassembled WGS sequence"/>
</dbReference>
<gene>
    <name evidence="3" type="ORF">HaLaN_15696</name>
</gene>
<reference evidence="3 4" key="1">
    <citation type="submission" date="2020-02" db="EMBL/GenBank/DDBJ databases">
        <title>Draft genome sequence of Haematococcus lacustris strain NIES-144.</title>
        <authorList>
            <person name="Morimoto D."/>
            <person name="Nakagawa S."/>
            <person name="Yoshida T."/>
            <person name="Sawayama S."/>
        </authorList>
    </citation>
    <scope>NUCLEOTIDE SEQUENCE [LARGE SCALE GENOMIC DNA]</scope>
    <source>
        <strain evidence="3 4">NIES-144</strain>
    </source>
</reference>
<feature type="region of interest" description="Disordered" evidence="1">
    <location>
        <begin position="833"/>
        <end position="885"/>
    </location>
</feature>
<evidence type="ECO:0000256" key="1">
    <source>
        <dbReference type="SAM" id="MobiDB-lite"/>
    </source>
</evidence>
<dbReference type="EMBL" id="BLLF01001364">
    <property type="protein sequence ID" value="GFH18831.1"/>
    <property type="molecule type" value="Genomic_DNA"/>
</dbReference>
<evidence type="ECO:0000256" key="2">
    <source>
        <dbReference type="SAM" id="SignalP"/>
    </source>
</evidence>
<feature type="region of interest" description="Disordered" evidence="1">
    <location>
        <begin position="176"/>
        <end position="223"/>
    </location>
</feature>
<sequence length="912" mass="97540">GDPLLRVWDSMHRAMLLVLAALQSLPIRPHPQHPDPAATILAHTSITTQLPPGYHRCSACLLLSLRLVLSLARHCVEQRPDKDLALARLHTTLPGLLLGLSTSVTVMQAAGHPEAQAQRVQFVRCMLHLGPLVISNKYEDVSCFGQDLLAWAQDKVTTSCPDQLARLLASSPAVTGWPGPLPAKPSPWNSHTAEDSPGLGSKSGRCSSNRGRARGREKGSSVGRHVRGCSAAGTAEVAAVNAYAHLAQALCAVLGRQEEGLGITCQAEGPEAWSVWQGEVSYLASTTVLHLKRECYCSHYIAGLLDAVSAPSHPGAVTIFGPSPPCPSAISSSLLAVILSVLPRSLVVFQACVAAFRVAVTTSSIAQFGLLPARIRDFYFPLCDALRMMVQLWPNQKCRPAMLRLVVRSAAAGAHAYMTLALLLDDAPDHESEPRSLSGLARTPELENVFSTLVAGVCHVWMLLLAPRGRYGQLSGTSYSRSDGQCGVADDMQNELHQPPSAQQLAPLALDLVWGMEGMLQMTQHYWHMFRKVVTGKMGKKSIYFYDCGKLLDLFGRVLEVLAEPAAVGPAGLAAQPASWLPCGNSLVEGWCSQLLARVCYLLCLTSPGLEGPMDDLRLQGCWVLAESHKFLLQGRQQAPSSMSPEAERLLACLMLVLTVALPLDTWLAAAPSLPADEVKAIEQAIRYCLIFMEAEHSAAKKLQLPHLVAPAPQGWQPGRLTLDRGRGPPGLMELVGLGVAGQGSGRENLGGLGVAPGSCTVGGWGADAVLQALCKVVCRPRGTDQRRGRAVLVDEFRTNRVSSTVNGQQRDQPVRGMMWCPVVAVHILPQPPSSQAATQPWSQGPAPTRQPSVASAPRLSRQIGLPSPPRAKAGPRARLPKPSSIVQAAHCGEQLAPARAVLVARPADLLS</sequence>
<evidence type="ECO:0000313" key="4">
    <source>
        <dbReference type="Proteomes" id="UP000485058"/>
    </source>
</evidence>
<protein>
    <submittedName>
        <fullName evidence="3">Uncharacterized protein</fullName>
    </submittedName>
</protein>
<comment type="caution">
    <text evidence="3">The sequence shown here is derived from an EMBL/GenBank/DDBJ whole genome shotgun (WGS) entry which is preliminary data.</text>
</comment>
<keyword evidence="2" id="KW-0732">Signal</keyword>
<keyword evidence="4" id="KW-1185">Reference proteome</keyword>
<name>A0A699Z9H7_HAELA</name>
<feature type="compositionally biased region" description="Low complexity" evidence="1">
    <location>
        <begin position="834"/>
        <end position="844"/>
    </location>
</feature>
<feature type="non-terminal residue" evidence="3">
    <location>
        <position position="1"/>
    </location>
</feature>
<evidence type="ECO:0000313" key="3">
    <source>
        <dbReference type="EMBL" id="GFH18831.1"/>
    </source>
</evidence>